<keyword evidence="2" id="KW-0812">Transmembrane</keyword>
<dbReference type="Proteomes" id="UP000063718">
    <property type="component" value="Unassembled WGS sequence"/>
</dbReference>
<sequence>MNVRYRHKMRYKRPLKEKKYAYAWSREGVKIMAVYDGRGEEKLSDRAAAEPVTGREAFDFETTAVLAKIEEQLHRNFKSLHRLSEDIDDPWARGTVQRLLRDLRTQQQEVAALRQLLARYPELGNLARVRQRLNHWLRSGNARSFLWGAGLSLAVVAFLPLASKNFRPLMVRVIREIMELADRSQELVAGLKEGLEDLVSEARFEALKQSLEPGGKESPIPPGPEKKEAGHGS</sequence>
<reference evidence="3" key="1">
    <citation type="journal article" date="2014" name="Gene">
        <title>Genome-guided analysis of transformation efficiency and carbon dioxide assimilation by Moorella thermoacetica Y72.</title>
        <authorList>
            <person name="Tsukahara K."/>
            <person name="Kita A."/>
            <person name="Nakashimada Y."/>
            <person name="Hoshino T."/>
            <person name="Murakami K."/>
        </authorList>
    </citation>
    <scope>NUCLEOTIDE SEQUENCE [LARGE SCALE GENOMIC DNA]</scope>
    <source>
        <strain evidence="3">Y72</strain>
    </source>
</reference>
<organism evidence="3">
    <name type="scientific">Moorella thermoacetica Y72</name>
    <dbReference type="NCBI Taxonomy" id="1325331"/>
    <lineage>
        <taxon>Bacteria</taxon>
        <taxon>Bacillati</taxon>
        <taxon>Bacillota</taxon>
        <taxon>Clostridia</taxon>
        <taxon>Neomoorellales</taxon>
        <taxon>Neomoorellaceae</taxon>
        <taxon>Neomoorella</taxon>
    </lineage>
</organism>
<evidence type="ECO:0000313" key="3">
    <source>
        <dbReference type="EMBL" id="GAF26160.1"/>
    </source>
</evidence>
<proteinExistence type="predicted"/>
<dbReference type="AlphaFoldDB" id="A0A0S6UFL3"/>
<keyword evidence="2" id="KW-0472">Membrane</keyword>
<name>A0A0S6UFL3_NEOTH</name>
<evidence type="ECO:0000256" key="1">
    <source>
        <dbReference type="SAM" id="MobiDB-lite"/>
    </source>
</evidence>
<feature type="transmembrane region" description="Helical" evidence="2">
    <location>
        <begin position="145"/>
        <end position="162"/>
    </location>
</feature>
<gene>
    <name evidence="3" type="ORF">MTY_1499</name>
</gene>
<keyword evidence="2" id="KW-1133">Transmembrane helix</keyword>
<protein>
    <submittedName>
        <fullName evidence="3">ABC-type molybdate transport system, permease component</fullName>
    </submittedName>
</protein>
<feature type="compositionally biased region" description="Basic and acidic residues" evidence="1">
    <location>
        <begin position="224"/>
        <end position="233"/>
    </location>
</feature>
<evidence type="ECO:0000256" key="2">
    <source>
        <dbReference type="SAM" id="Phobius"/>
    </source>
</evidence>
<dbReference type="EMBL" id="DF238840">
    <property type="protein sequence ID" value="GAF26160.1"/>
    <property type="molecule type" value="Genomic_DNA"/>
</dbReference>
<accession>A0A0S6UFL3</accession>
<feature type="region of interest" description="Disordered" evidence="1">
    <location>
        <begin position="209"/>
        <end position="233"/>
    </location>
</feature>